<evidence type="ECO:0000313" key="3">
    <source>
        <dbReference type="EMBL" id="KAH3854175.1"/>
    </source>
</evidence>
<evidence type="ECO:0000256" key="1">
    <source>
        <dbReference type="SAM" id="Coils"/>
    </source>
</evidence>
<sequence>MAEEPGEVIWKQKYEEQQGSLEKFRKLAGKIKETLKAEMKDLERRKIEAEFRANVAEEKEICGFTTDCHFPVQKMPCFTVRMNIQTKRLNPVKACRVPGEPRYTVTTPALTGVIPSSDPGRAAATPRFNRGQPGLHRESIQMFNTSGMNQELPGRTGNNRLGTGNNRDCIGNNRNGTVRAPVYLCNVAIKGLCRHSPGRCRSSAGVVLGPGGAKVPSRLFPVQSRLFQVPRRSLPVLPGDSRFIPEVLNILILSRWSTGCPRSSTVYPGGAPVHPGRAPVHPGRCLITHWGSAGIIVRLGLNRIVTRKYFLQKIISANSADPDEMMRRRIMRRNVAGQMNIIIFQQLQTASQFFHLTIHMYVGARLFSEKTR</sequence>
<dbReference type="EMBL" id="JAIWYP010000003">
    <property type="protein sequence ID" value="KAH3854175.1"/>
    <property type="molecule type" value="Genomic_DNA"/>
</dbReference>
<keyword evidence="4" id="KW-1185">Reference proteome</keyword>
<accession>A0A9D4R5P3</accession>
<reference evidence="3" key="2">
    <citation type="submission" date="2020-11" db="EMBL/GenBank/DDBJ databases">
        <authorList>
            <person name="McCartney M.A."/>
            <person name="Auch B."/>
            <person name="Kono T."/>
            <person name="Mallez S."/>
            <person name="Becker A."/>
            <person name="Gohl D.M."/>
            <person name="Silverstein K.A.T."/>
            <person name="Koren S."/>
            <person name="Bechman K.B."/>
            <person name="Herman A."/>
            <person name="Abrahante J.E."/>
            <person name="Garbe J."/>
        </authorList>
    </citation>
    <scope>NUCLEOTIDE SEQUENCE</scope>
    <source>
        <strain evidence="3">Duluth1</strain>
        <tissue evidence="3">Whole animal</tissue>
    </source>
</reference>
<gene>
    <name evidence="3" type="ORF">DPMN_096713</name>
</gene>
<organism evidence="3 4">
    <name type="scientific">Dreissena polymorpha</name>
    <name type="common">Zebra mussel</name>
    <name type="synonym">Mytilus polymorpha</name>
    <dbReference type="NCBI Taxonomy" id="45954"/>
    <lineage>
        <taxon>Eukaryota</taxon>
        <taxon>Metazoa</taxon>
        <taxon>Spiralia</taxon>
        <taxon>Lophotrochozoa</taxon>
        <taxon>Mollusca</taxon>
        <taxon>Bivalvia</taxon>
        <taxon>Autobranchia</taxon>
        <taxon>Heteroconchia</taxon>
        <taxon>Euheterodonta</taxon>
        <taxon>Imparidentia</taxon>
        <taxon>Neoheterodontei</taxon>
        <taxon>Myida</taxon>
        <taxon>Dreissenoidea</taxon>
        <taxon>Dreissenidae</taxon>
        <taxon>Dreissena</taxon>
    </lineage>
</organism>
<feature type="non-terminal residue" evidence="3">
    <location>
        <position position="372"/>
    </location>
</feature>
<evidence type="ECO:0000256" key="2">
    <source>
        <dbReference type="SAM" id="MobiDB-lite"/>
    </source>
</evidence>
<feature type="coiled-coil region" evidence="1">
    <location>
        <begin position="25"/>
        <end position="59"/>
    </location>
</feature>
<dbReference type="Proteomes" id="UP000828390">
    <property type="component" value="Unassembled WGS sequence"/>
</dbReference>
<protein>
    <submittedName>
        <fullName evidence="3">Uncharacterized protein</fullName>
    </submittedName>
</protein>
<comment type="caution">
    <text evidence="3">The sequence shown here is derived from an EMBL/GenBank/DDBJ whole genome shotgun (WGS) entry which is preliminary data.</text>
</comment>
<feature type="region of interest" description="Disordered" evidence="2">
    <location>
        <begin position="113"/>
        <end position="135"/>
    </location>
</feature>
<name>A0A9D4R5P3_DREPO</name>
<proteinExistence type="predicted"/>
<evidence type="ECO:0000313" key="4">
    <source>
        <dbReference type="Proteomes" id="UP000828390"/>
    </source>
</evidence>
<dbReference type="AlphaFoldDB" id="A0A9D4R5P3"/>
<keyword evidence="1" id="KW-0175">Coiled coil</keyword>
<reference evidence="3" key="1">
    <citation type="journal article" date="2019" name="bioRxiv">
        <title>The Genome of the Zebra Mussel, Dreissena polymorpha: A Resource for Invasive Species Research.</title>
        <authorList>
            <person name="McCartney M.A."/>
            <person name="Auch B."/>
            <person name="Kono T."/>
            <person name="Mallez S."/>
            <person name="Zhang Y."/>
            <person name="Obille A."/>
            <person name="Becker A."/>
            <person name="Abrahante J.E."/>
            <person name="Garbe J."/>
            <person name="Badalamenti J.P."/>
            <person name="Herman A."/>
            <person name="Mangelson H."/>
            <person name="Liachko I."/>
            <person name="Sullivan S."/>
            <person name="Sone E.D."/>
            <person name="Koren S."/>
            <person name="Silverstein K.A.T."/>
            <person name="Beckman K.B."/>
            <person name="Gohl D.M."/>
        </authorList>
    </citation>
    <scope>NUCLEOTIDE SEQUENCE</scope>
    <source>
        <strain evidence="3">Duluth1</strain>
        <tissue evidence="3">Whole animal</tissue>
    </source>
</reference>